<name>A0AB39Z4G3_DROSZ</name>
<protein>
    <recommendedName>
        <fullName evidence="2">Sperm microtubule inner protein 1 C-terminal domain-containing protein</fullName>
    </recommendedName>
</protein>
<dbReference type="Proteomes" id="UP001652628">
    <property type="component" value="Chromosome 2R"/>
</dbReference>
<evidence type="ECO:0000313" key="3">
    <source>
        <dbReference type="Proteomes" id="UP001652628"/>
    </source>
</evidence>
<evidence type="ECO:0000256" key="1">
    <source>
        <dbReference type="SAM" id="MobiDB-lite"/>
    </source>
</evidence>
<feature type="compositionally biased region" description="Polar residues" evidence="1">
    <location>
        <begin position="71"/>
        <end position="85"/>
    </location>
</feature>
<dbReference type="PANTHER" id="PTHR35826:SF1">
    <property type="entry name" value="PROTEIN ATP6V1FNB-LIKE"/>
    <property type="match status" value="1"/>
</dbReference>
<dbReference type="RefSeq" id="XP_016928230.3">
    <property type="nucleotide sequence ID" value="XM_017072741.4"/>
</dbReference>
<gene>
    <name evidence="4" type="primary">LOC108008835</name>
</gene>
<proteinExistence type="predicted"/>
<dbReference type="GeneID" id="108008835"/>
<sequence length="234" mass="26364">MFKSPNKQVTSKFQSVVMQRIVPGKQSNIGYSKKLTSSVALISVDKPKNVAKTSSASGNLSANKVSEKTPENISSKPKCHSQQSIKVAMVKPKTVGKTVPSPNSKTMVALTSRPPSSRSTGSTVSSKTQQFYIPLRTSNSVTSRLYRPSKHGVFDYHLSPLEKTVFAQSIVYPMKSVPAVELQLLRNGQRSTYLERRYERSPDDKYNYPEATSWRYGWFHRESDPFQKRIPRRD</sequence>
<feature type="domain" description="Sperm microtubule inner protein 1 C-terminal" evidence="2">
    <location>
        <begin position="170"/>
        <end position="224"/>
    </location>
</feature>
<reference evidence="4" key="1">
    <citation type="submission" date="2025-08" db="UniProtKB">
        <authorList>
            <consortium name="RefSeq"/>
        </authorList>
    </citation>
    <scope>IDENTIFICATION</scope>
</reference>
<dbReference type="InterPro" id="IPR054323">
    <property type="entry name" value="SPMIP1_C"/>
</dbReference>
<organism evidence="3 4">
    <name type="scientific">Drosophila suzukii</name>
    <name type="common">Spotted-wing drosophila fruit fly</name>
    <dbReference type="NCBI Taxonomy" id="28584"/>
    <lineage>
        <taxon>Eukaryota</taxon>
        <taxon>Metazoa</taxon>
        <taxon>Ecdysozoa</taxon>
        <taxon>Arthropoda</taxon>
        <taxon>Hexapoda</taxon>
        <taxon>Insecta</taxon>
        <taxon>Pterygota</taxon>
        <taxon>Neoptera</taxon>
        <taxon>Endopterygota</taxon>
        <taxon>Diptera</taxon>
        <taxon>Brachycera</taxon>
        <taxon>Muscomorpha</taxon>
        <taxon>Ephydroidea</taxon>
        <taxon>Drosophilidae</taxon>
        <taxon>Drosophila</taxon>
        <taxon>Sophophora</taxon>
    </lineage>
</organism>
<evidence type="ECO:0000259" key="2">
    <source>
        <dbReference type="Pfam" id="PF22589"/>
    </source>
</evidence>
<evidence type="ECO:0000313" key="4">
    <source>
        <dbReference type="RefSeq" id="XP_016928230.3"/>
    </source>
</evidence>
<feature type="compositionally biased region" description="Polar residues" evidence="1">
    <location>
        <begin position="51"/>
        <end position="64"/>
    </location>
</feature>
<keyword evidence="3" id="KW-1185">Reference proteome</keyword>
<feature type="compositionally biased region" description="Low complexity" evidence="1">
    <location>
        <begin position="111"/>
        <end position="125"/>
    </location>
</feature>
<dbReference type="Pfam" id="PF22589">
    <property type="entry name" value="SPMIP1"/>
    <property type="match status" value="1"/>
</dbReference>
<accession>A0AB39Z4G3</accession>
<dbReference type="PANTHER" id="PTHR35826">
    <property type="entry name" value="PROTEIN ATP6V1FNB-LIKE"/>
    <property type="match status" value="1"/>
</dbReference>
<dbReference type="AlphaFoldDB" id="A0AB39Z4G3"/>
<feature type="region of interest" description="Disordered" evidence="1">
    <location>
        <begin position="48"/>
        <end position="125"/>
    </location>
</feature>